<proteinExistence type="predicted"/>
<evidence type="ECO:0000313" key="2">
    <source>
        <dbReference type="Proteomes" id="UP000829708"/>
    </source>
</evidence>
<dbReference type="RefSeq" id="WP_244772852.1">
    <property type="nucleotide sequence ID" value="NZ_CP094929.1"/>
</dbReference>
<gene>
    <name evidence="1" type="ORF">MUG09_01715</name>
</gene>
<organism evidence="1 2">
    <name type="scientific">Sphaerochaeta associata</name>
    <dbReference type="NCBI Taxonomy" id="1129264"/>
    <lineage>
        <taxon>Bacteria</taxon>
        <taxon>Pseudomonadati</taxon>
        <taxon>Spirochaetota</taxon>
        <taxon>Spirochaetia</taxon>
        <taxon>Spirochaetales</taxon>
        <taxon>Sphaerochaetaceae</taxon>
        <taxon>Sphaerochaeta</taxon>
    </lineage>
</organism>
<dbReference type="Proteomes" id="UP000829708">
    <property type="component" value="Chromosome"/>
</dbReference>
<evidence type="ECO:0000313" key="1">
    <source>
        <dbReference type="EMBL" id="UOM51489.1"/>
    </source>
</evidence>
<reference evidence="2" key="1">
    <citation type="journal article" date="2024" name="J Bioinform Genom">
        <title>Complete genome sequence of the type strain bacterium Sphaerochaeta associata GLS2t (VKM B-2742)t.</title>
        <authorList>
            <person name="Troshina O.Y."/>
            <person name="Tepeeva A.N."/>
            <person name="Arzamasceva V.O."/>
            <person name="Whitman W.B."/>
            <person name="Varghese N."/>
            <person name="Shapiro N."/>
            <person name="Woyke T."/>
            <person name="Kripides N.C."/>
            <person name="Vasilenko O.V."/>
        </authorList>
    </citation>
    <scope>NUCLEOTIDE SEQUENCE [LARGE SCALE GENOMIC DNA]</scope>
    <source>
        <strain evidence="2">GLS2T</strain>
    </source>
</reference>
<sequence>MKKTYSSGVAFIFEGDTEQTFYEILISQFSGKHPEYSYSVSFDDVVNEVISESSCGSHSVIIRMNSMKTITQVAHSADWFNNSCKKKHPGIKWTVFLCYDTDSHLADITKFYEGDWLTLRRKLKGKNVEVIDLASRAMIEDLFLYDKEGICNYLEVPDQTIPREGNGKTTLKQFFRKFGKVYHEGERAADIIWGLDMDLIVASAEIQLHLVDERCFPLVSERVFRS</sequence>
<accession>A0ABY4DEE8</accession>
<evidence type="ECO:0008006" key="3">
    <source>
        <dbReference type="Google" id="ProtNLM"/>
    </source>
</evidence>
<protein>
    <recommendedName>
        <fullName evidence="3">DUF4276 family protein</fullName>
    </recommendedName>
</protein>
<keyword evidence="2" id="KW-1185">Reference proteome</keyword>
<name>A0ABY4DEE8_9SPIR</name>
<dbReference type="EMBL" id="CP094929">
    <property type="protein sequence ID" value="UOM51489.1"/>
    <property type="molecule type" value="Genomic_DNA"/>
</dbReference>